<evidence type="ECO:0000313" key="2">
    <source>
        <dbReference type="Proteomes" id="UP000499080"/>
    </source>
</evidence>
<comment type="caution">
    <text evidence="1">The sequence shown here is derived from an EMBL/GenBank/DDBJ whole genome shotgun (WGS) entry which is preliminary data.</text>
</comment>
<dbReference type="AlphaFoldDB" id="A0A4Y2QC90"/>
<name>A0A4Y2QC90_ARAVE</name>
<reference evidence="1 2" key="1">
    <citation type="journal article" date="2019" name="Sci. Rep.">
        <title>Orb-weaving spider Araneus ventricosus genome elucidates the spidroin gene catalogue.</title>
        <authorList>
            <person name="Kono N."/>
            <person name="Nakamura H."/>
            <person name="Ohtoshi R."/>
            <person name="Moran D.A.P."/>
            <person name="Shinohara A."/>
            <person name="Yoshida Y."/>
            <person name="Fujiwara M."/>
            <person name="Mori M."/>
            <person name="Tomita M."/>
            <person name="Arakawa K."/>
        </authorList>
    </citation>
    <scope>NUCLEOTIDE SEQUENCE [LARGE SCALE GENOMIC DNA]</scope>
</reference>
<sequence length="115" mass="13104">MPSPHSPSPNLRFSFLLESLAPPWSYFSFMIHSAEWKTGPDENPNFSTTPLQFSSNFRIDDEFWSDAFQMAWNRLFVNVQLSENTTGVNTCEEECEKQQNTNVETFTKGIGDGLG</sequence>
<keyword evidence="2" id="KW-1185">Reference proteome</keyword>
<dbReference type="EMBL" id="BGPR01137905">
    <property type="protein sequence ID" value="GBN61001.1"/>
    <property type="molecule type" value="Genomic_DNA"/>
</dbReference>
<evidence type="ECO:0000313" key="1">
    <source>
        <dbReference type="EMBL" id="GBN61001.1"/>
    </source>
</evidence>
<organism evidence="1 2">
    <name type="scientific">Araneus ventricosus</name>
    <name type="common">Orbweaver spider</name>
    <name type="synonym">Epeira ventricosa</name>
    <dbReference type="NCBI Taxonomy" id="182803"/>
    <lineage>
        <taxon>Eukaryota</taxon>
        <taxon>Metazoa</taxon>
        <taxon>Ecdysozoa</taxon>
        <taxon>Arthropoda</taxon>
        <taxon>Chelicerata</taxon>
        <taxon>Arachnida</taxon>
        <taxon>Araneae</taxon>
        <taxon>Araneomorphae</taxon>
        <taxon>Entelegynae</taxon>
        <taxon>Araneoidea</taxon>
        <taxon>Araneidae</taxon>
        <taxon>Araneus</taxon>
    </lineage>
</organism>
<protein>
    <submittedName>
        <fullName evidence="1">Uncharacterized protein</fullName>
    </submittedName>
</protein>
<proteinExistence type="predicted"/>
<gene>
    <name evidence="1" type="ORF">AVEN_141274_1</name>
</gene>
<accession>A0A4Y2QC90</accession>
<dbReference type="Proteomes" id="UP000499080">
    <property type="component" value="Unassembled WGS sequence"/>
</dbReference>